<organism evidence="1 2">
    <name type="scientific">Sutterella parvirubra YIT 11816</name>
    <dbReference type="NCBI Taxonomy" id="762967"/>
    <lineage>
        <taxon>Bacteria</taxon>
        <taxon>Pseudomonadati</taxon>
        <taxon>Pseudomonadota</taxon>
        <taxon>Betaproteobacteria</taxon>
        <taxon>Burkholderiales</taxon>
        <taxon>Sutterellaceae</taxon>
        <taxon>Sutterella</taxon>
    </lineage>
</organism>
<evidence type="ECO:0000313" key="1">
    <source>
        <dbReference type="EMBL" id="EHY31279.1"/>
    </source>
</evidence>
<dbReference type="HOGENOM" id="CLU_465847_0_0_4"/>
<reference evidence="1 2" key="1">
    <citation type="submission" date="2011-11" db="EMBL/GenBank/DDBJ databases">
        <authorList>
            <person name="Weinstock G."/>
            <person name="Sodergren E."/>
            <person name="Clifton S."/>
            <person name="Fulton L."/>
            <person name="Fulton B."/>
            <person name="Courtney L."/>
            <person name="Fronick C."/>
            <person name="Harrison M."/>
            <person name="Strong C."/>
            <person name="Farmer C."/>
            <person name="Delahaunty K."/>
            <person name="Markovic C."/>
            <person name="Hall O."/>
            <person name="Minx P."/>
            <person name="Tomlinson C."/>
            <person name="Mitreva M."/>
            <person name="Hou S."/>
            <person name="Chen J."/>
            <person name="Wollam A."/>
            <person name="Pepin K.H."/>
            <person name="Johnson M."/>
            <person name="Bhonagiri V."/>
            <person name="Zhang X."/>
            <person name="Suruliraj S."/>
            <person name="Warren W."/>
            <person name="Chinwalla A."/>
            <person name="Mardis E.R."/>
            <person name="Wilson R.K."/>
        </authorList>
    </citation>
    <scope>NUCLEOTIDE SEQUENCE [LARGE SCALE GENOMIC DNA]</scope>
    <source>
        <strain evidence="1 2">YIT 11816</strain>
    </source>
</reference>
<accession>H3KF35</accession>
<proteinExistence type="predicted"/>
<dbReference type="EMBL" id="AFBQ01000187">
    <property type="protein sequence ID" value="EHY31279.1"/>
    <property type="molecule type" value="Genomic_DNA"/>
</dbReference>
<keyword evidence="2" id="KW-1185">Reference proteome</keyword>
<sequence>AGPVFDPHPTWAEVTAQAVRPDAPDSYAVRWLRLRSAIQQGNKEALLAWSEHGKGPMETVAKTLAGILELSAEDPADLDPKALIRREKKLDKLGRARLVRASAAFPATAFEALWYAAIAMKEALERACLQLGLPEAPRGVNHRLPSDNARAFHQKAFSTVRRLTFPIKTIRALPEDATAADISPDWLHPELTDEELRRKIVRILARTPLETRTPEFWQTAAHAADAGFLGTADITSASSGCWRTSNLLTYTSVPEAEYWVPRFDRSKKLSDVALDAAAIPVQLAPEELTAPLGDWTFRGWYAVTDGCYVGTYAVPGRTDVELALSINTRAMIRRSLAQQNIIPNHYPDVALAALVRPNDVDAVGTFGKALACLIASPPDEDAWDADEPFDLLWRGSPKATKDTGFELFGFCGNRHESWVPRALQERGVRVVTLRTLRSEEATATTFFGLASLIDDDAAGRYATIWKDRPHLLRVEEGEAGEAAESSVALGEADPAELCLVDARVARGELPVGRILPVKPQGRPTALWFTVGNEPVGVPTPANTVLMRLRDAARFDPKAAPLLEAAHFHPFVRWRDGSYRLYEEPAA</sequence>
<gene>
    <name evidence="1" type="ORF">HMPREF9440_01352</name>
</gene>
<dbReference type="Proteomes" id="UP000004956">
    <property type="component" value="Unassembled WGS sequence"/>
</dbReference>
<name>H3KF35_9BURK</name>
<protein>
    <submittedName>
        <fullName evidence="1">Uncharacterized protein</fullName>
    </submittedName>
</protein>
<dbReference type="AlphaFoldDB" id="H3KF35"/>
<feature type="non-terminal residue" evidence="1">
    <location>
        <position position="1"/>
    </location>
</feature>
<dbReference type="PATRIC" id="fig|762967.3.peg.1062"/>
<evidence type="ECO:0000313" key="2">
    <source>
        <dbReference type="Proteomes" id="UP000004956"/>
    </source>
</evidence>
<dbReference type="RefSeq" id="WP_008542262.1">
    <property type="nucleotide sequence ID" value="NZ_JH604961.1"/>
</dbReference>
<comment type="caution">
    <text evidence="1">The sequence shown here is derived from an EMBL/GenBank/DDBJ whole genome shotgun (WGS) entry which is preliminary data.</text>
</comment>